<evidence type="ECO:0000313" key="2">
    <source>
        <dbReference type="EMBL" id="MFC3956760.1"/>
    </source>
</evidence>
<evidence type="ECO:0000256" key="1">
    <source>
        <dbReference type="SAM" id="MobiDB-lite"/>
    </source>
</evidence>
<dbReference type="Proteomes" id="UP001595846">
    <property type="component" value="Unassembled WGS sequence"/>
</dbReference>
<dbReference type="RefSeq" id="WP_382273671.1">
    <property type="nucleotide sequence ID" value="NZ_JBHSAQ010000001.1"/>
</dbReference>
<accession>A0ABD5NIQ1</accession>
<comment type="caution">
    <text evidence="2">The sequence shown here is derived from an EMBL/GenBank/DDBJ whole genome shotgun (WGS) entry which is preliminary data.</text>
</comment>
<reference evidence="2 3" key="1">
    <citation type="journal article" date="2019" name="Int. J. Syst. Evol. Microbiol.">
        <title>The Global Catalogue of Microorganisms (GCM) 10K type strain sequencing project: providing services to taxonomists for standard genome sequencing and annotation.</title>
        <authorList>
            <consortium name="The Broad Institute Genomics Platform"/>
            <consortium name="The Broad Institute Genome Sequencing Center for Infectious Disease"/>
            <person name="Wu L."/>
            <person name="Ma J."/>
        </authorList>
    </citation>
    <scope>NUCLEOTIDE SEQUENCE [LARGE SCALE GENOMIC DNA]</scope>
    <source>
        <strain evidence="2 3">IBRC-M 10256</strain>
    </source>
</reference>
<feature type="compositionally biased region" description="Basic residues" evidence="1">
    <location>
        <begin position="1"/>
        <end position="11"/>
    </location>
</feature>
<dbReference type="AlphaFoldDB" id="A0ABD5NIQ1"/>
<proteinExistence type="predicted"/>
<dbReference type="Pfam" id="PF25251">
    <property type="entry name" value="DUF7853"/>
    <property type="match status" value="1"/>
</dbReference>
<keyword evidence="3" id="KW-1185">Reference proteome</keyword>
<name>A0ABD5NIQ1_9EURY</name>
<evidence type="ECO:0000313" key="3">
    <source>
        <dbReference type="Proteomes" id="UP001595846"/>
    </source>
</evidence>
<protein>
    <submittedName>
        <fullName evidence="2">Uncharacterized protein</fullName>
    </submittedName>
</protein>
<organism evidence="2 3">
    <name type="scientific">Halovivax cerinus</name>
    <dbReference type="NCBI Taxonomy" id="1487865"/>
    <lineage>
        <taxon>Archaea</taxon>
        <taxon>Methanobacteriati</taxon>
        <taxon>Methanobacteriota</taxon>
        <taxon>Stenosarchaea group</taxon>
        <taxon>Halobacteria</taxon>
        <taxon>Halobacteriales</taxon>
        <taxon>Natrialbaceae</taxon>
        <taxon>Halovivax</taxon>
    </lineage>
</organism>
<sequence length="110" mass="12278">MSRCPRLRHHMSSSPKETETFDVDFTREQRWIVHHRVVTLADEALAAGTQPPAWLVDLFERLEAGSSTITVRQATELRADLSDYVTDGETPQADEDVATAALEDLSAIEP</sequence>
<dbReference type="EMBL" id="JBHSAQ010000001">
    <property type="protein sequence ID" value="MFC3956760.1"/>
    <property type="molecule type" value="Genomic_DNA"/>
</dbReference>
<dbReference type="InterPro" id="IPR057175">
    <property type="entry name" value="DUF7853"/>
</dbReference>
<gene>
    <name evidence="2" type="ORF">ACFOUR_00040</name>
</gene>
<feature type="region of interest" description="Disordered" evidence="1">
    <location>
        <begin position="1"/>
        <end position="21"/>
    </location>
</feature>